<dbReference type="GO" id="GO:0003677">
    <property type="term" value="F:DNA binding"/>
    <property type="evidence" value="ECO:0007669"/>
    <property type="project" value="InterPro"/>
</dbReference>
<name>A0A1G2EV25_9BACT</name>
<protein>
    <recommendedName>
        <fullName evidence="1">Transposase IS200-like domain-containing protein</fullName>
    </recommendedName>
</protein>
<dbReference type="GO" id="GO:0006313">
    <property type="term" value="P:DNA transposition"/>
    <property type="evidence" value="ECO:0007669"/>
    <property type="project" value="InterPro"/>
</dbReference>
<reference evidence="2 3" key="1">
    <citation type="journal article" date="2016" name="Nat. Commun.">
        <title>Thousands of microbial genomes shed light on interconnected biogeochemical processes in an aquifer system.</title>
        <authorList>
            <person name="Anantharaman K."/>
            <person name="Brown C.T."/>
            <person name="Hug L.A."/>
            <person name="Sharon I."/>
            <person name="Castelle C.J."/>
            <person name="Probst A.J."/>
            <person name="Thomas B.C."/>
            <person name="Singh A."/>
            <person name="Wilkins M.J."/>
            <person name="Karaoz U."/>
            <person name="Brodie E.L."/>
            <person name="Williams K.H."/>
            <person name="Hubbard S.S."/>
            <person name="Banfield J.F."/>
        </authorList>
    </citation>
    <scope>NUCLEOTIDE SEQUENCE [LARGE SCALE GENOMIC DNA]</scope>
</reference>
<dbReference type="PANTHER" id="PTHR34322">
    <property type="entry name" value="TRANSPOSASE, Y1_TNP DOMAIN-CONTAINING"/>
    <property type="match status" value="1"/>
</dbReference>
<dbReference type="InterPro" id="IPR036515">
    <property type="entry name" value="Transposase_17_sf"/>
</dbReference>
<dbReference type="AlphaFoldDB" id="A0A1G2EV25"/>
<dbReference type="SUPFAM" id="SSF143422">
    <property type="entry name" value="Transposase IS200-like"/>
    <property type="match status" value="1"/>
</dbReference>
<dbReference type="PANTHER" id="PTHR34322:SF2">
    <property type="entry name" value="TRANSPOSASE IS200-LIKE DOMAIN-CONTAINING PROTEIN"/>
    <property type="match status" value="1"/>
</dbReference>
<evidence type="ECO:0000259" key="1">
    <source>
        <dbReference type="SMART" id="SM01321"/>
    </source>
</evidence>
<dbReference type="Proteomes" id="UP000177486">
    <property type="component" value="Unassembled WGS sequence"/>
</dbReference>
<comment type="caution">
    <text evidence="2">The sequence shown here is derived from an EMBL/GenBank/DDBJ whole genome shotgun (WGS) entry which is preliminary data.</text>
</comment>
<dbReference type="GO" id="GO:0004803">
    <property type="term" value="F:transposase activity"/>
    <property type="evidence" value="ECO:0007669"/>
    <property type="project" value="InterPro"/>
</dbReference>
<dbReference type="SMART" id="SM01321">
    <property type="entry name" value="Y1_Tnp"/>
    <property type="match status" value="1"/>
</dbReference>
<accession>A0A1G2EV25</accession>
<gene>
    <name evidence="2" type="ORF">A2931_01125</name>
</gene>
<dbReference type="EMBL" id="MHMQ01000033">
    <property type="protein sequence ID" value="OGZ29655.1"/>
    <property type="molecule type" value="Genomic_DNA"/>
</dbReference>
<evidence type="ECO:0000313" key="2">
    <source>
        <dbReference type="EMBL" id="OGZ29655.1"/>
    </source>
</evidence>
<organism evidence="2 3">
    <name type="scientific">Candidatus Niyogibacteria bacterium RIFCSPLOWO2_01_FULL_45_48</name>
    <dbReference type="NCBI Taxonomy" id="1801724"/>
    <lineage>
        <taxon>Bacteria</taxon>
        <taxon>Candidatus Niyogiibacteriota</taxon>
    </lineage>
</organism>
<dbReference type="Gene3D" id="3.30.70.1290">
    <property type="entry name" value="Transposase IS200-like"/>
    <property type="match status" value="1"/>
</dbReference>
<evidence type="ECO:0000313" key="3">
    <source>
        <dbReference type="Proteomes" id="UP000177486"/>
    </source>
</evidence>
<dbReference type="InterPro" id="IPR002686">
    <property type="entry name" value="Transposase_17"/>
</dbReference>
<proteinExistence type="predicted"/>
<feature type="domain" description="Transposase IS200-like" evidence="1">
    <location>
        <begin position="9"/>
        <end position="149"/>
    </location>
</feature>
<sequence length="231" mass="26414">MPTFKPQLADDEIYHIYNRGIDGKIVFPKNEYYERFIQGLGLFNTADPVNIKDVVVNSSNPGIRSQGRGGERLVDVGLFNLRPTHYHLLLRQVVPNGISLFMQKIGTGFTTFYNLKNKRSGPLFQGAFRAKLVDKDRYLKHLFAYIALNSLDNDMPEWRDGGITDRKKAEELLINAKWSNFGSLFKNDKRFNGVVNEDFVKEFFDSHSELKEFVLSWGVAEADLIKEITAG</sequence>